<dbReference type="SUPFAM" id="SSF52058">
    <property type="entry name" value="L domain-like"/>
    <property type="match status" value="1"/>
</dbReference>
<dbReference type="PROSITE" id="PS00136">
    <property type="entry name" value="SUBTILASE_ASP"/>
    <property type="match status" value="1"/>
</dbReference>
<organism evidence="12 13">
    <name type="scientific">Alkalimonas collagenimarina</name>
    <dbReference type="NCBI Taxonomy" id="400390"/>
    <lineage>
        <taxon>Bacteria</taxon>
        <taxon>Pseudomonadati</taxon>
        <taxon>Pseudomonadota</taxon>
        <taxon>Gammaproteobacteria</taxon>
        <taxon>Alkalimonas</taxon>
    </lineage>
</organism>
<evidence type="ECO:0000259" key="11">
    <source>
        <dbReference type="Pfam" id="PF00082"/>
    </source>
</evidence>
<dbReference type="NCBIfam" id="NF041940">
    <property type="entry name" value="choice_anch_X"/>
    <property type="match status" value="1"/>
</dbReference>
<dbReference type="SMART" id="SM00369">
    <property type="entry name" value="LRR_TYP"/>
    <property type="match status" value="3"/>
</dbReference>
<keyword evidence="13" id="KW-1185">Reference proteome</keyword>
<dbReference type="PROSITE" id="PS51892">
    <property type="entry name" value="SUBTILASE"/>
    <property type="match status" value="1"/>
</dbReference>
<keyword evidence="9" id="KW-0472">Membrane</keyword>
<keyword evidence="3 7" id="KW-0645">Protease</keyword>
<evidence type="ECO:0000313" key="12">
    <source>
        <dbReference type="EMBL" id="MDP4536618.1"/>
    </source>
</evidence>
<comment type="caution">
    <text evidence="12">The sequence shown here is derived from an EMBL/GenBank/DDBJ whole genome shotgun (WGS) entry which is preliminary data.</text>
</comment>
<dbReference type="InterPro" id="IPR015500">
    <property type="entry name" value="Peptidase_S8_subtilisin-rel"/>
</dbReference>
<feature type="active site" description="Charge relay system" evidence="7">
    <location>
        <position position="218"/>
    </location>
</feature>
<dbReference type="InterPro" id="IPR001611">
    <property type="entry name" value="Leu-rich_rpt"/>
</dbReference>
<dbReference type="PROSITE" id="PS00137">
    <property type="entry name" value="SUBTILASE_HIS"/>
    <property type="match status" value="1"/>
</dbReference>
<dbReference type="PANTHER" id="PTHR43806:SF11">
    <property type="entry name" value="CEREVISIN-RELATED"/>
    <property type="match status" value="1"/>
</dbReference>
<keyword evidence="6 7" id="KW-0720">Serine protease</keyword>
<dbReference type="InterPro" id="IPR013783">
    <property type="entry name" value="Ig-like_fold"/>
</dbReference>
<dbReference type="InterPro" id="IPR050131">
    <property type="entry name" value="Peptidase_S8_subtilisin-like"/>
</dbReference>
<keyword evidence="10" id="KW-0732">Signal</keyword>
<dbReference type="Pfam" id="PF00082">
    <property type="entry name" value="Peptidase_S8"/>
    <property type="match status" value="1"/>
</dbReference>
<comment type="similarity">
    <text evidence="1 7 8">Belongs to the peptidase S8 family.</text>
</comment>
<name>A0ABT9H091_9GAMM</name>
<dbReference type="Gene3D" id="2.60.40.10">
    <property type="entry name" value="Immunoglobulins"/>
    <property type="match status" value="1"/>
</dbReference>
<keyword evidence="2" id="KW-0433">Leucine-rich repeat</keyword>
<dbReference type="CDD" id="cd07473">
    <property type="entry name" value="Peptidases_S8_Subtilisin_like"/>
    <property type="match status" value="1"/>
</dbReference>
<evidence type="ECO:0000256" key="8">
    <source>
        <dbReference type="RuleBase" id="RU003355"/>
    </source>
</evidence>
<dbReference type="EMBL" id="JAUZVZ010000013">
    <property type="protein sequence ID" value="MDP4536618.1"/>
    <property type="molecule type" value="Genomic_DNA"/>
</dbReference>
<dbReference type="Pfam" id="PF00560">
    <property type="entry name" value="LRR_1"/>
    <property type="match status" value="3"/>
</dbReference>
<dbReference type="SUPFAM" id="SSF52743">
    <property type="entry name" value="Subtilisin-like"/>
    <property type="match status" value="1"/>
</dbReference>
<dbReference type="Pfam" id="PF22352">
    <property type="entry name" value="K319L-like_PKD"/>
    <property type="match status" value="1"/>
</dbReference>
<dbReference type="Gene3D" id="3.40.50.200">
    <property type="entry name" value="Peptidase S8/S53 domain"/>
    <property type="match status" value="1"/>
</dbReference>
<dbReference type="InterPro" id="IPR000209">
    <property type="entry name" value="Peptidase_S8/S53_dom"/>
</dbReference>
<dbReference type="InterPro" id="IPR022398">
    <property type="entry name" value="Peptidase_S8_His-AS"/>
</dbReference>
<dbReference type="PANTHER" id="PTHR43806">
    <property type="entry name" value="PEPTIDASE S8"/>
    <property type="match status" value="1"/>
</dbReference>
<feature type="active site" description="Charge relay system" evidence="7">
    <location>
        <position position="381"/>
    </location>
</feature>
<dbReference type="InterPro" id="IPR036852">
    <property type="entry name" value="Peptidase_S8/S53_dom_sf"/>
</dbReference>
<protein>
    <submittedName>
        <fullName evidence="12">S8 family serine peptidase</fullName>
    </submittedName>
</protein>
<evidence type="ECO:0000256" key="9">
    <source>
        <dbReference type="SAM" id="Phobius"/>
    </source>
</evidence>
<dbReference type="InterPro" id="IPR034204">
    <property type="entry name" value="PfSUB1-like_cat_dom"/>
</dbReference>
<evidence type="ECO:0000256" key="3">
    <source>
        <dbReference type="ARBA" id="ARBA00022670"/>
    </source>
</evidence>
<dbReference type="InterPro" id="IPR023827">
    <property type="entry name" value="Peptidase_S8_Asp-AS"/>
</dbReference>
<feature type="active site" description="Charge relay system" evidence="7">
    <location>
        <position position="164"/>
    </location>
</feature>
<evidence type="ECO:0000313" key="13">
    <source>
        <dbReference type="Proteomes" id="UP001231616"/>
    </source>
</evidence>
<feature type="chain" id="PRO_5047257235" evidence="10">
    <location>
        <begin position="25"/>
        <end position="868"/>
    </location>
</feature>
<proteinExistence type="inferred from homology"/>
<feature type="domain" description="Peptidase S8/S53" evidence="11">
    <location>
        <begin position="157"/>
        <end position="414"/>
    </location>
</feature>
<gene>
    <name evidence="12" type="ORF">Q3O60_10495</name>
</gene>
<dbReference type="InterPro" id="IPR003591">
    <property type="entry name" value="Leu-rich_rpt_typical-subtyp"/>
</dbReference>
<evidence type="ECO:0000256" key="2">
    <source>
        <dbReference type="ARBA" id="ARBA00022614"/>
    </source>
</evidence>
<keyword evidence="5 7" id="KW-0378">Hydrolase</keyword>
<evidence type="ECO:0000256" key="4">
    <source>
        <dbReference type="ARBA" id="ARBA00022737"/>
    </source>
</evidence>
<dbReference type="PROSITE" id="PS00138">
    <property type="entry name" value="SUBTILASE_SER"/>
    <property type="match status" value="1"/>
</dbReference>
<reference evidence="12 13" key="1">
    <citation type="submission" date="2023-08" db="EMBL/GenBank/DDBJ databases">
        <authorList>
            <person name="Joshi A."/>
            <person name="Thite S."/>
        </authorList>
    </citation>
    <scope>NUCLEOTIDE SEQUENCE [LARGE SCALE GENOMIC DNA]</scope>
    <source>
        <strain evidence="12 13">AC40</strain>
    </source>
</reference>
<feature type="transmembrane region" description="Helical" evidence="9">
    <location>
        <begin position="831"/>
        <end position="849"/>
    </location>
</feature>
<accession>A0ABT9H091</accession>
<keyword evidence="9" id="KW-1133">Transmembrane helix</keyword>
<dbReference type="Proteomes" id="UP001231616">
    <property type="component" value="Unassembled WGS sequence"/>
</dbReference>
<evidence type="ECO:0000256" key="1">
    <source>
        <dbReference type="ARBA" id="ARBA00011073"/>
    </source>
</evidence>
<dbReference type="InterPro" id="IPR032675">
    <property type="entry name" value="LRR_dom_sf"/>
</dbReference>
<dbReference type="Gene3D" id="3.80.10.10">
    <property type="entry name" value="Ribonuclease Inhibitor"/>
    <property type="match status" value="1"/>
</dbReference>
<evidence type="ECO:0000256" key="10">
    <source>
        <dbReference type="SAM" id="SignalP"/>
    </source>
</evidence>
<dbReference type="InterPro" id="IPR023828">
    <property type="entry name" value="Peptidase_S8_Ser-AS"/>
</dbReference>
<sequence>MMTFSRYGTFFLAMSMMLTTQLRAAEPVYAVVDTHAKASAAYHPDRLLVILRHDKQSDRVSTAQAATEPSQRSLLQQAEHFEHLPRQVIVHRPNGQSLEQTMQALMDLPEVLQVERDYRVRKTQQPNDPLYDEQWHLQALPGIQAEQAWQQTTGDPNVVVAVIDTGIDYNHPDLQDNIWRNPLEQDNGQDDSGNGYIDDIRGIDTANNTSDPMDDDGHGTLIAGLIAAAGNNSQGVAGVNWQLQLLPCKFLDDEGDGFTSDAIECLDYVLDLKVNHAIPIVASNNSWGSAQFSQSLYQAVQAHYDAGILFVASAGNSGNAIPFYPAAFDLPNVISVTAHDQQGQRAGFANYGRQHVAISAPGVQMLSTFLGNQYATSSGTSMAGPVVAGLAALIKAAQPAADMQRIKSSILVGASAATDPLVRDYTMSGNLTLAADGDSGGAMNCQDQQLLRRLAPETDIVYAEAGSWIDVKAMAINCDGAIALPAITVSDSMEILQLNDDGQAEDAHAGDGIYTGRWFFSGTAAELNFPDGAVQVEVRRPEYCSEMNVTEVSEQQCDALVELYYQTTGPGWFERSGWLQNNMPCSWFGVQCQGSQVTAIELADNNLTGSIPASFVQLSALQRLDLSGNGLTGSLPSDIHQLQSLQRLDLASNALSGSLPAAVSELTALQWLDLSDNFLQGELPSRLTDLSSLNYFDYRDTDLCEPRNAEYYQWLQAIPNLWVNDDCPNQAPQVSAGSARTVAAGSQVTLQGTASDADGERLSFQWLQFSGPTVALTAADTLQPSFTSPSPSQTVTLSFRVRASDLRSSSEDTVSITVQAVPPPDASSGGAALWLWLVCLLILIGRVLADRVYSPTKFKHDVPVTLKM</sequence>
<feature type="signal peptide" evidence="10">
    <location>
        <begin position="1"/>
        <end position="24"/>
    </location>
</feature>
<evidence type="ECO:0000256" key="5">
    <source>
        <dbReference type="ARBA" id="ARBA00022801"/>
    </source>
</evidence>
<evidence type="ECO:0000256" key="7">
    <source>
        <dbReference type="PROSITE-ProRule" id="PRU01240"/>
    </source>
</evidence>
<dbReference type="PRINTS" id="PR00723">
    <property type="entry name" value="SUBTILISIN"/>
</dbReference>
<evidence type="ECO:0000256" key="6">
    <source>
        <dbReference type="ARBA" id="ARBA00022825"/>
    </source>
</evidence>
<dbReference type="RefSeq" id="WP_305893883.1">
    <property type="nucleotide sequence ID" value="NZ_JAUZVZ010000013.1"/>
</dbReference>
<keyword evidence="9" id="KW-0812">Transmembrane</keyword>
<keyword evidence="4" id="KW-0677">Repeat</keyword>